<dbReference type="InterPro" id="IPR053921">
    <property type="entry name" value="MKRN2OS-like_C"/>
</dbReference>
<organism evidence="2">
    <name type="scientific">Hyalella azteca</name>
    <name type="common">Amphipod</name>
    <dbReference type="NCBI Taxonomy" id="294128"/>
    <lineage>
        <taxon>Eukaryota</taxon>
        <taxon>Metazoa</taxon>
        <taxon>Ecdysozoa</taxon>
        <taxon>Arthropoda</taxon>
        <taxon>Crustacea</taxon>
        <taxon>Multicrustacea</taxon>
        <taxon>Malacostraca</taxon>
        <taxon>Eumalacostraca</taxon>
        <taxon>Peracarida</taxon>
        <taxon>Amphipoda</taxon>
        <taxon>Senticaudata</taxon>
        <taxon>Talitrida</taxon>
        <taxon>Talitroidea</taxon>
        <taxon>Hyalellidae</taxon>
        <taxon>Hyalella</taxon>
    </lineage>
</organism>
<comment type="caution">
    <text evidence="2">The sequence shown here is derived from an EMBL/GenBank/DDBJ whole genome shotgun (WGS) entry which is preliminary data.</text>
</comment>
<dbReference type="PANTHER" id="PTHR33963:SF2">
    <property type="entry name" value="MKRN2 OPPOSITE STRAND PROTEIN"/>
    <property type="match status" value="1"/>
</dbReference>
<feature type="domain" description="MKRN2 opposite strand protein-like C-terminal" evidence="1">
    <location>
        <begin position="12"/>
        <end position="141"/>
    </location>
</feature>
<reference evidence="2" key="2">
    <citation type="journal article" date="2018" name="Environ. Sci. Technol.">
        <title>The Toxicogenome of Hyalella azteca: A Model for Sediment Ecotoxicology and Evolutionary Toxicology.</title>
        <authorList>
            <person name="Poynton H.C."/>
            <person name="Hasenbein S."/>
            <person name="Benoit J.B."/>
            <person name="Sepulveda M.S."/>
            <person name="Poelchau M.F."/>
            <person name="Hughes D.S.T."/>
            <person name="Murali S.C."/>
            <person name="Chen S."/>
            <person name="Glastad K.M."/>
            <person name="Goodisman M.A.D."/>
            <person name="Werren J.H."/>
            <person name="Vineis J.H."/>
            <person name="Bowen J.L."/>
            <person name="Friedrich M."/>
            <person name="Jones J."/>
            <person name="Robertson H.M."/>
            <person name="Feyereisen R."/>
            <person name="Mechler-Hickson A."/>
            <person name="Mathers N."/>
            <person name="Lee C.E."/>
            <person name="Colbourne J.K."/>
            <person name="Biales A."/>
            <person name="Johnston J.S."/>
            <person name="Wellborn G.A."/>
            <person name="Rosendale A.J."/>
            <person name="Cridge A.G."/>
            <person name="Munoz-Torres M.C."/>
            <person name="Bain P.A."/>
            <person name="Manny A.R."/>
            <person name="Major K.M."/>
            <person name="Lambert F.N."/>
            <person name="Vulpe C.D."/>
            <person name="Tuck P."/>
            <person name="Blalock B.J."/>
            <person name="Lin Y.Y."/>
            <person name="Smith M.E."/>
            <person name="Ochoa-Acuna H."/>
            <person name="Chen M.M."/>
            <person name="Childers C.P."/>
            <person name="Qu J."/>
            <person name="Dugan S."/>
            <person name="Lee S.L."/>
            <person name="Chao H."/>
            <person name="Dinh H."/>
            <person name="Han Y."/>
            <person name="Doddapaneni H."/>
            <person name="Worley K.C."/>
            <person name="Muzny D.M."/>
            <person name="Gibbs R.A."/>
            <person name="Richards S."/>
        </authorList>
    </citation>
    <scope>NUCLEOTIDE SEQUENCE</scope>
    <source>
        <strain evidence="2">HAZT.00-mixed</strain>
        <tissue evidence="2">Whole organism</tissue>
    </source>
</reference>
<dbReference type="PANTHER" id="PTHR33963">
    <property type="entry name" value="MKRN2 OPPOSITE STRAND PROTEIN"/>
    <property type="match status" value="1"/>
</dbReference>
<protein>
    <recommendedName>
        <fullName evidence="1">MKRN2 opposite strand protein-like C-terminal domain-containing protein</fullName>
    </recommendedName>
</protein>
<dbReference type="EMBL" id="JQDR03015776">
    <property type="protein sequence ID" value="KAA0186097.1"/>
    <property type="molecule type" value="Genomic_DNA"/>
</dbReference>
<evidence type="ECO:0000259" key="1">
    <source>
        <dbReference type="Pfam" id="PF16044"/>
    </source>
</evidence>
<dbReference type="InterPro" id="IPR032016">
    <property type="entry name" value="MKRN2OS-like"/>
</dbReference>
<gene>
    <name evidence="2" type="ORF">HAZT_HAZT010309</name>
</gene>
<dbReference type="Proteomes" id="UP000711488">
    <property type="component" value="Unassembled WGS sequence"/>
</dbReference>
<dbReference type="OrthoDB" id="10065749at2759"/>
<dbReference type="Pfam" id="PF16044">
    <property type="entry name" value="DUF4796_C"/>
    <property type="match status" value="1"/>
</dbReference>
<reference evidence="2" key="1">
    <citation type="submission" date="2014-08" db="EMBL/GenBank/DDBJ databases">
        <authorList>
            <person name="Murali S."/>
            <person name="Richards S."/>
            <person name="Bandaranaike D."/>
            <person name="Bellair M."/>
            <person name="Blankenburg K."/>
            <person name="Chao H."/>
            <person name="Dinh H."/>
            <person name="Doddapaneni H."/>
            <person name="Dugan-Rocha S."/>
            <person name="Elkadiri S."/>
            <person name="Gnanaolivu R."/>
            <person name="Hughes D."/>
            <person name="Lee S."/>
            <person name="Li M."/>
            <person name="Ming W."/>
            <person name="Munidasa M."/>
            <person name="Muniz J."/>
            <person name="Nguyen L."/>
            <person name="Osuji N."/>
            <person name="Pu L.-L."/>
            <person name="Puazo M."/>
            <person name="Skinner E."/>
            <person name="Qu C."/>
            <person name="Quiroz J."/>
            <person name="Raj R."/>
            <person name="Weissenberger G."/>
            <person name="Xin Y."/>
            <person name="Zou X."/>
            <person name="Han Y."/>
            <person name="Worley K."/>
            <person name="Muzny D."/>
            <person name="Gibbs R."/>
        </authorList>
    </citation>
    <scope>NUCLEOTIDE SEQUENCE</scope>
    <source>
        <strain evidence="2">HAZT.00-mixed</strain>
        <tissue evidence="2">Whole organism</tissue>
    </source>
</reference>
<dbReference type="AlphaFoldDB" id="A0A6A0GS83"/>
<name>A0A6A0GS83_HYAAZ</name>
<reference evidence="2" key="3">
    <citation type="submission" date="2019-06" db="EMBL/GenBank/DDBJ databases">
        <authorList>
            <person name="Poynton C."/>
            <person name="Hasenbein S."/>
            <person name="Benoit J.B."/>
            <person name="Sepulveda M.S."/>
            <person name="Poelchau M.F."/>
            <person name="Murali S.C."/>
            <person name="Chen S."/>
            <person name="Glastad K.M."/>
            <person name="Werren J.H."/>
            <person name="Vineis J.H."/>
            <person name="Bowen J.L."/>
            <person name="Friedrich M."/>
            <person name="Jones J."/>
            <person name="Robertson H.M."/>
            <person name="Feyereisen R."/>
            <person name="Mechler-Hickson A."/>
            <person name="Mathers N."/>
            <person name="Lee C.E."/>
            <person name="Colbourne J.K."/>
            <person name="Biales A."/>
            <person name="Johnston J.S."/>
            <person name="Wellborn G.A."/>
            <person name="Rosendale A.J."/>
            <person name="Cridge A.G."/>
            <person name="Munoz-Torres M.C."/>
            <person name="Bain P.A."/>
            <person name="Manny A.R."/>
            <person name="Major K.M."/>
            <person name="Lambert F.N."/>
            <person name="Vulpe C.D."/>
            <person name="Tuck P."/>
            <person name="Blalock B.J."/>
            <person name="Lin Y.-Y."/>
            <person name="Smith M.E."/>
            <person name="Ochoa-Acuna H."/>
            <person name="Chen M.-J.M."/>
            <person name="Childers C.P."/>
            <person name="Qu J."/>
            <person name="Dugan S."/>
            <person name="Lee S.L."/>
            <person name="Chao H."/>
            <person name="Dinh H."/>
            <person name="Han Y."/>
            <person name="Doddapaneni H."/>
            <person name="Worley K.C."/>
            <person name="Muzny D.M."/>
            <person name="Gibbs R.A."/>
            <person name="Richards S."/>
        </authorList>
    </citation>
    <scope>NUCLEOTIDE SEQUENCE</scope>
    <source>
        <strain evidence="2">HAZT.00-mixed</strain>
        <tissue evidence="2">Whole organism</tissue>
    </source>
</reference>
<sequence length="378" mass="41657">MAYNTDILKLSSDYESGDDLHIGITDSEGCVHAFGGDGLQSETSNSFDGCLVVNILEDPDDPVWQEYWNTALSSTISSHDWSEQSYDESTYNCYSFVIEFLRTLEPPALSGFPLSKVSFCSSFVVPQAYAAARYIALYRAVQKEGCIPVKTPAKEKINRNGISVQHEDLSGENVTSVEVESGSFSVSTPASKVVAYNDWLAEAPASELSAGEFVSSIVPAVLATSKWSSTVLARRSSPENEISSDSDKAGVHDMAYHVEPNDGKQPDGRCSKFEAKTIGAAAQHDRACRGIVELCSRFEKNTFETFGKPNHLPKSRKPLRREKTWRYGEEPCPENYEGKLMGKIDVTKGFDWEVLGRPSTLSMPGYIYEDGVLPETRC</sequence>
<accession>A0A6A0GS83</accession>
<evidence type="ECO:0000313" key="2">
    <source>
        <dbReference type="EMBL" id="KAA0186097.1"/>
    </source>
</evidence>
<proteinExistence type="predicted"/>